<dbReference type="RefSeq" id="WP_007336754.1">
    <property type="nucleotide sequence ID" value="NZ_AMWG01000030.1"/>
</dbReference>
<dbReference type="AlphaFoldDB" id="L7CL40"/>
<name>L7CL40_RHOBT</name>
<protein>
    <submittedName>
        <fullName evidence="1">Uncharacterized protein</fullName>
    </submittedName>
</protein>
<organism evidence="1 2">
    <name type="scientific">Rhodopirellula baltica SWK14</name>
    <dbReference type="NCBI Taxonomy" id="993516"/>
    <lineage>
        <taxon>Bacteria</taxon>
        <taxon>Pseudomonadati</taxon>
        <taxon>Planctomycetota</taxon>
        <taxon>Planctomycetia</taxon>
        <taxon>Pirellulales</taxon>
        <taxon>Pirellulaceae</taxon>
        <taxon>Rhodopirellula</taxon>
    </lineage>
</organism>
<dbReference type="EMBL" id="AMWG01000030">
    <property type="protein sequence ID" value="ELP34555.1"/>
    <property type="molecule type" value="Genomic_DNA"/>
</dbReference>
<dbReference type="PATRIC" id="fig|993516.3.peg.1664"/>
<gene>
    <name evidence="1" type="ORF">RBSWK_01565</name>
</gene>
<sequence>MSSSVLTLIATTVSIVLMPLRLVSPSSATPVVDQAVVSDEGWTQEEWDEYQLEVERMIGEGGA</sequence>
<accession>L7CL40</accession>
<dbReference type="Proteomes" id="UP000010959">
    <property type="component" value="Unassembled WGS sequence"/>
</dbReference>
<evidence type="ECO:0000313" key="2">
    <source>
        <dbReference type="Proteomes" id="UP000010959"/>
    </source>
</evidence>
<comment type="caution">
    <text evidence="1">The sequence shown here is derived from an EMBL/GenBank/DDBJ whole genome shotgun (WGS) entry which is preliminary data.</text>
</comment>
<proteinExistence type="predicted"/>
<evidence type="ECO:0000313" key="1">
    <source>
        <dbReference type="EMBL" id="ELP34555.1"/>
    </source>
</evidence>
<reference evidence="1 2" key="1">
    <citation type="journal article" date="2013" name="Mar. Genomics">
        <title>Expression of sulfatases in Rhodopirellula baltica and the diversity of sulfatases in the genus Rhodopirellula.</title>
        <authorList>
            <person name="Wegner C.E."/>
            <person name="Richter-Heitmann T."/>
            <person name="Klindworth A."/>
            <person name="Klockow C."/>
            <person name="Richter M."/>
            <person name="Achstetter T."/>
            <person name="Glockner F.O."/>
            <person name="Harder J."/>
        </authorList>
    </citation>
    <scope>NUCLEOTIDE SEQUENCE [LARGE SCALE GENOMIC DNA]</scope>
    <source>
        <strain evidence="1 2">SWK14</strain>
    </source>
</reference>